<accession>A0ABU0L9J4</accession>
<keyword evidence="6 9" id="KW-0822">Tryptophan biosynthesis</keyword>
<keyword evidence="5 9" id="KW-0028">Amino-acid biosynthesis</keyword>
<evidence type="ECO:0000259" key="10">
    <source>
        <dbReference type="Pfam" id="PF00697"/>
    </source>
</evidence>
<dbReference type="Gene3D" id="3.20.20.70">
    <property type="entry name" value="Aldolase class I"/>
    <property type="match status" value="1"/>
</dbReference>
<evidence type="ECO:0000256" key="5">
    <source>
        <dbReference type="ARBA" id="ARBA00022605"/>
    </source>
</evidence>
<dbReference type="EMBL" id="JAUSVY010000001">
    <property type="protein sequence ID" value="MDQ0503793.1"/>
    <property type="molecule type" value="Genomic_DNA"/>
</dbReference>
<dbReference type="PANTHER" id="PTHR42894:SF1">
    <property type="entry name" value="N-(5'-PHOSPHORIBOSYL)ANTHRANILATE ISOMERASE"/>
    <property type="match status" value="1"/>
</dbReference>
<comment type="catalytic activity">
    <reaction evidence="1 9">
        <text>N-(5-phospho-beta-D-ribosyl)anthranilate = 1-(2-carboxyphenylamino)-1-deoxy-D-ribulose 5-phosphate</text>
        <dbReference type="Rhea" id="RHEA:21540"/>
        <dbReference type="ChEBI" id="CHEBI:18277"/>
        <dbReference type="ChEBI" id="CHEBI:58613"/>
        <dbReference type="EC" id="5.3.1.24"/>
    </reaction>
</comment>
<evidence type="ECO:0000256" key="3">
    <source>
        <dbReference type="ARBA" id="ARBA00012572"/>
    </source>
</evidence>
<dbReference type="PANTHER" id="PTHR42894">
    <property type="entry name" value="N-(5'-PHOSPHORIBOSYL)ANTHRANILATE ISOMERASE"/>
    <property type="match status" value="1"/>
</dbReference>
<evidence type="ECO:0000256" key="4">
    <source>
        <dbReference type="ARBA" id="ARBA00022272"/>
    </source>
</evidence>
<evidence type="ECO:0000256" key="1">
    <source>
        <dbReference type="ARBA" id="ARBA00001164"/>
    </source>
</evidence>
<dbReference type="InterPro" id="IPR013785">
    <property type="entry name" value="Aldolase_TIM"/>
</dbReference>
<evidence type="ECO:0000256" key="8">
    <source>
        <dbReference type="ARBA" id="ARBA00023235"/>
    </source>
</evidence>
<evidence type="ECO:0000256" key="6">
    <source>
        <dbReference type="ARBA" id="ARBA00022822"/>
    </source>
</evidence>
<dbReference type="RefSeq" id="WP_237344889.1">
    <property type="nucleotide sequence ID" value="NZ_JABWGX010000006.1"/>
</dbReference>
<gene>
    <name evidence="9" type="primary">trpF</name>
    <name evidence="11" type="ORF">QOZ94_000563</name>
</gene>
<protein>
    <recommendedName>
        <fullName evidence="4 9">N-(5'-phosphoribosyl)anthranilate isomerase</fullName>
        <shortName evidence="9">PRAI</shortName>
        <ecNumber evidence="3 9">5.3.1.24</ecNumber>
    </recommendedName>
</protein>
<dbReference type="NCBIfam" id="NF002295">
    <property type="entry name" value="PRK01222.1-1"/>
    <property type="match status" value="1"/>
</dbReference>
<dbReference type="HAMAP" id="MF_00135">
    <property type="entry name" value="PRAI"/>
    <property type="match status" value="1"/>
</dbReference>
<proteinExistence type="inferred from homology"/>
<organism evidence="11 12">
    <name type="scientific">Xanthobacter agilis</name>
    <dbReference type="NCBI Taxonomy" id="47492"/>
    <lineage>
        <taxon>Bacteria</taxon>
        <taxon>Pseudomonadati</taxon>
        <taxon>Pseudomonadota</taxon>
        <taxon>Alphaproteobacteria</taxon>
        <taxon>Hyphomicrobiales</taxon>
        <taxon>Xanthobacteraceae</taxon>
        <taxon>Xanthobacter</taxon>
    </lineage>
</organism>
<name>A0ABU0L9J4_XANAG</name>
<dbReference type="SUPFAM" id="SSF51366">
    <property type="entry name" value="Ribulose-phoshate binding barrel"/>
    <property type="match status" value="1"/>
</dbReference>
<dbReference type="InterPro" id="IPR044643">
    <property type="entry name" value="TrpF_fam"/>
</dbReference>
<keyword evidence="8 9" id="KW-0413">Isomerase</keyword>
<keyword evidence="12" id="KW-1185">Reference proteome</keyword>
<dbReference type="InterPro" id="IPR011060">
    <property type="entry name" value="RibuloseP-bd_barrel"/>
</dbReference>
<feature type="domain" description="N-(5'phosphoribosyl) anthranilate isomerase (PRAI)" evidence="10">
    <location>
        <begin position="5"/>
        <end position="208"/>
    </location>
</feature>
<dbReference type="EC" id="5.3.1.24" evidence="3 9"/>
<dbReference type="CDD" id="cd00405">
    <property type="entry name" value="PRAI"/>
    <property type="match status" value="1"/>
</dbReference>
<reference evidence="11 12" key="1">
    <citation type="submission" date="2023-07" db="EMBL/GenBank/DDBJ databases">
        <title>Genomic Encyclopedia of Type Strains, Phase IV (KMG-IV): sequencing the most valuable type-strain genomes for metagenomic binning, comparative biology and taxonomic classification.</title>
        <authorList>
            <person name="Goeker M."/>
        </authorList>
    </citation>
    <scope>NUCLEOTIDE SEQUENCE [LARGE SCALE GENOMIC DNA]</scope>
    <source>
        <strain evidence="11 12">DSM 3770</strain>
    </source>
</reference>
<sequence length="230" mass="23753">MGFEIKICGLKTPEALDAALAAGADLVGFVHFPKSPRHVTWEAAPRLAAQVRGLALKVALVVDADDALLADVIAALDPDLLQLHGHETVERVAQIRARFGRPVMKALPVAVRADLAPVSDYAAVADRLLFDAKPVPGALLPGGNGRVFDWALIRGLDAGRPVMLSGGLDAGNVVEAIAATGVDGVDVSSGVETAPGVKSPEKIQAFIAAARRARDIAAPCSNLSPKAQAS</sequence>
<evidence type="ECO:0000256" key="7">
    <source>
        <dbReference type="ARBA" id="ARBA00023141"/>
    </source>
</evidence>
<dbReference type="Pfam" id="PF00697">
    <property type="entry name" value="PRAI"/>
    <property type="match status" value="1"/>
</dbReference>
<dbReference type="Proteomes" id="UP001241747">
    <property type="component" value="Unassembled WGS sequence"/>
</dbReference>
<comment type="pathway">
    <text evidence="2 9">Amino-acid biosynthesis; L-tryptophan biosynthesis; L-tryptophan from chorismate: step 3/5.</text>
</comment>
<evidence type="ECO:0000256" key="9">
    <source>
        <dbReference type="HAMAP-Rule" id="MF_00135"/>
    </source>
</evidence>
<dbReference type="InterPro" id="IPR001240">
    <property type="entry name" value="PRAI_dom"/>
</dbReference>
<dbReference type="GO" id="GO:0004640">
    <property type="term" value="F:phosphoribosylanthranilate isomerase activity"/>
    <property type="evidence" value="ECO:0007669"/>
    <property type="project" value="UniProtKB-EC"/>
</dbReference>
<comment type="similarity">
    <text evidence="9">Belongs to the TrpF family.</text>
</comment>
<keyword evidence="7 9" id="KW-0057">Aromatic amino acid biosynthesis</keyword>
<comment type="caution">
    <text evidence="11">The sequence shown here is derived from an EMBL/GenBank/DDBJ whole genome shotgun (WGS) entry which is preliminary data.</text>
</comment>
<evidence type="ECO:0000256" key="2">
    <source>
        <dbReference type="ARBA" id="ARBA00004664"/>
    </source>
</evidence>
<evidence type="ECO:0000313" key="11">
    <source>
        <dbReference type="EMBL" id="MDQ0503793.1"/>
    </source>
</evidence>
<evidence type="ECO:0000313" key="12">
    <source>
        <dbReference type="Proteomes" id="UP001241747"/>
    </source>
</evidence>